<dbReference type="OrthoDB" id="5421247at2759"/>
<name>A0A3A3A9Z5_9EURO</name>
<evidence type="ECO:0000313" key="2">
    <source>
        <dbReference type="Proteomes" id="UP000266188"/>
    </source>
</evidence>
<keyword evidence="2" id="KW-1185">Reference proteome</keyword>
<gene>
    <name evidence="1" type="ORF">PHISCL_00840</name>
</gene>
<dbReference type="STRING" id="2070753.A0A3A3A9Z5"/>
<organism evidence="1 2">
    <name type="scientific">Aspergillus sclerotialis</name>
    <dbReference type="NCBI Taxonomy" id="2070753"/>
    <lineage>
        <taxon>Eukaryota</taxon>
        <taxon>Fungi</taxon>
        <taxon>Dikarya</taxon>
        <taxon>Ascomycota</taxon>
        <taxon>Pezizomycotina</taxon>
        <taxon>Eurotiomycetes</taxon>
        <taxon>Eurotiomycetidae</taxon>
        <taxon>Eurotiales</taxon>
        <taxon>Aspergillaceae</taxon>
        <taxon>Aspergillus</taxon>
        <taxon>Aspergillus subgen. Polypaecilum</taxon>
    </lineage>
</organism>
<dbReference type="AlphaFoldDB" id="A0A3A3A9Z5"/>
<dbReference type="Proteomes" id="UP000266188">
    <property type="component" value="Unassembled WGS sequence"/>
</dbReference>
<dbReference type="EMBL" id="MVGC01000014">
    <property type="protein sequence ID" value="RJE26815.1"/>
    <property type="molecule type" value="Genomic_DNA"/>
</dbReference>
<proteinExistence type="predicted"/>
<evidence type="ECO:0008006" key="3">
    <source>
        <dbReference type="Google" id="ProtNLM"/>
    </source>
</evidence>
<evidence type="ECO:0000313" key="1">
    <source>
        <dbReference type="EMBL" id="RJE26815.1"/>
    </source>
</evidence>
<dbReference type="Pfam" id="PF08843">
    <property type="entry name" value="AbiEii"/>
    <property type="match status" value="1"/>
</dbReference>
<accession>A0A3A3A9Z5</accession>
<sequence length="211" mass="24002">MATANRFAKLEQAAVAIIGGLAVKRYLRTLRETEDVDFLVAFDEDVEIGKSGPMGQLPLGIANIFKGKLCERSRDDFEVIGQAFYVKIDTINGRESVQIDFTTFQTSPYIPNAATPIREIDLEAELPYISLQDLVIFKIFSCGLRASDAKRYRDDHDAEHLIRELDSQGQIVLSDRQKEVVEGMDVLDDVVKALGQRLPKYWWEVKLNLYW</sequence>
<dbReference type="InterPro" id="IPR014942">
    <property type="entry name" value="AbiEii"/>
</dbReference>
<protein>
    <recommendedName>
        <fullName evidence="3">Nucleotidyl transferase AbiEii toxin, Type IV TA system</fullName>
    </recommendedName>
</protein>
<reference evidence="2" key="1">
    <citation type="submission" date="2017-02" db="EMBL/GenBank/DDBJ databases">
        <authorList>
            <person name="Tafer H."/>
            <person name="Lopandic K."/>
        </authorList>
    </citation>
    <scope>NUCLEOTIDE SEQUENCE [LARGE SCALE GENOMIC DNA]</scope>
    <source>
        <strain evidence="2">CBS 366.77</strain>
    </source>
</reference>
<comment type="caution">
    <text evidence="1">The sequence shown here is derived from an EMBL/GenBank/DDBJ whole genome shotgun (WGS) entry which is preliminary data.</text>
</comment>